<name>A0ABV2D6M9_9SPHN</name>
<dbReference type="PANTHER" id="PTHR32322:SF2">
    <property type="entry name" value="EAMA DOMAIN-CONTAINING PROTEIN"/>
    <property type="match status" value="1"/>
</dbReference>
<keyword evidence="9" id="KW-1185">Reference proteome</keyword>
<dbReference type="PANTHER" id="PTHR32322">
    <property type="entry name" value="INNER MEMBRANE TRANSPORTER"/>
    <property type="match status" value="1"/>
</dbReference>
<organism evidence="8 9">
    <name type="scientific">Novosphingobium kalidii</name>
    <dbReference type="NCBI Taxonomy" id="3230299"/>
    <lineage>
        <taxon>Bacteria</taxon>
        <taxon>Pseudomonadati</taxon>
        <taxon>Pseudomonadota</taxon>
        <taxon>Alphaproteobacteria</taxon>
        <taxon>Sphingomonadales</taxon>
        <taxon>Sphingomonadaceae</taxon>
        <taxon>Novosphingobium</taxon>
    </lineage>
</organism>
<evidence type="ECO:0000313" key="9">
    <source>
        <dbReference type="Proteomes" id="UP001548713"/>
    </source>
</evidence>
<evidence type="ECO:0000256" key="3">
    <source>
        <dbReference type="ARBA" id="ARBA00022692"/>
    </source>
</evidence>
<feature type="transmembrane region" description="Helical" evidence="6">
    <location>
        <begin position="50"/>
        <end position="68"/>
    </location>
</feature>
<dbReference type="Pfam" id="PF00892">
    <property type="entry name" value="EamA"/>
    <property type="match status" value="2"/>
</dbReference>
<comment type="similarity">
    <text evidence="2">Belongs to the EamA transporter family.</text>
</comment>
<dbReference type="RefSeq" id="WP_353985469.1">
    <property type="nucleotide sequence ID" value="NZ_JBEWLY010000025.1"/>
</dbReference>
<evidence type="ECO:0000256" key="6">
    <source>
        <dbReference type="SAM" id="Phobius"/>
    </source>
</evidence>
<feature type="transmembrane region" description="Helical" evidence="6">
    <location>
        <begin position="260"/>
        <end position="278"/>
    </location>
</feature>
<gene>
    <name evidence="8" type="ORF">ABVV53_16200</name>
</gene>
<feature type="transmembrane region" description="Helical" evidence="6">
    <location>
        <begin position="228"/>
        <end position="248"/>
    </location>
</feature>
<comment type="subcellular location">
    <subcellularLocation>
        <location evidence="1">Membrane</location>
        <topology evidence="1">Multi-pass membrane protein</topology>
    </subcellularLocation>
</comment>
<dbReference type="InterPro" id="IPR000620">
    <property type="entry name" value="EamA_dom"/>
</dbReference>
<dbReference type="InterPro" id="IPR037185">
    <property type="entry name" value="EmrE-like"/>
</dbReference>
<reference evidence="8 9" key="1">
    <citation type="submission" date="2024-07" db="EMBL/GenBank/DDBJ databases">
        <title>Novosphingobium kalidii RD2P27.</title>
        <authorList>
            <person name="Sun J.-Q."/>
        </authorList>
    </citation>
    <scope>NUCLEOTIDE SEQUENCE [LARGE SCALE GENOMIC DNA]</scope>
    <source>
        <strain evidence="8 9">RD2P27</strain>
    </source>
</reference>
<feature type="domain" description="EamA" evidence="7">
    <location>
        <begin position="166"/>
        <end position="302"/>
    </location>
</feature>
<proteinExistence type="inferred from homology"/>
<feature type="transmembrane region" description="Helical" evidence="6">
    <location>
        <begin position="136"/>
        <end position="152"/>
    </location>
</feature>
<dbReference type="Proteomes" id="UP001548713">
    <property type="component" value="Unassembled WGS sequence"/>
</dbReference>
<evidence type="ECO:0000256" key="5">
    <source>
        <dbReference type="ARBA" id="ARBA00023136"/>
    </source>
</evidence>
<evidence type="ECO:0000313" key="8">
    <source>
        <dbReference type="EMBL" id="MET1756984.1"/>
    </source>
</evidence>
<feature type="transmembrane region" description="Helical" evidence="6">
    <location>
        <begin position="196"/>
        <end position="216"/>
    </location>
</feature>
<evidence type="ECO:0000256" key="2">
    <source>
        <dbReference type="ARBA" id="ARBA00007362"/>
    </source>
</evidence>
<feature type="domain" description="EamA" evidence="7">
    <location>
        <begin position="23"/>
        <end position="151"/>
    </location>
</feature>
<feature type="transmembrane region" description="Helical" evidence="6">
    <location>
        <begin position="104"/>
        <end position="124"/>
    </location>
</feature>
<feature type="transmembrane region" description="Helical" evidence="6">
    <location>
        <begin position="19"/>
        <end position="38"/>
    </location>
</feature>
<dbReference type="EMBL" id="JBEWLY010000025">
    <property type="protein sequence ID" value="MET1756984.1"/>
    <property type="molecule type" value="Genomic_DNA"/>
</dbReference>
<accession>A0ABV2D6M9</accession>
<evidence type="ECO:0000256" key="4">
    <source>
        <dbReference type="ARBA" id="ARBA00022989"/>
    </source>
</evidence>
<protein>
    <submittedName>
        <fullName evidence="8">DMT family transporter</fullName>
    </submittedName>
</protein>
<comment type="caution">
    <text evidence="8">The sequence shown here is derived from an EMBL/GenBank/DDBJ whole genome shotgun (WGS) entry which is preliminary data.</text>
</comment>
<evidence type="ECO:0000256" key="1">
    <source>
        <dbReference type="ARBA" id="ARBA00004141"/>
    </source>
</evidence>
<dbReference type="InterPro" id="IPR050638">
    <property type="entry name" value="AA-Vitamin_Transporters"/>
</dbReference>
<feature type="transmembrane region" description="Helical" evidence="6">
    <location>
        <begin position="284"/>
        <end position="302"/>
    </location>
</feature>
<feature type="transmembrane region" description="Helical" evidence="6">
    <location>
        <begin position="164"/>
        <end position="184"/>
    </location>
</feature>
<keyword evidence="3 6" id="KW-0812">Transmembrane</keyword>
<dbReference type="SUPFAM" id="SSF103481">
    <property type="entry name" value="Multidrug resistance efflux transporter EmrE"/>
    <property type="match status" value="2"/>
</dbReference>
<keyword evidence="5 6" id="KW-0472">Membrane</keyword>
<sequence>MTAPAADQPPPHALLRPQIAIPFLIVALIWGSTWFVILGQNEAAPASWSVTWRFVLATPAMFAVALVMRRPLRLGAAGQRLAFFVGLTQFCGNYNFVYRAEQHLTSGIVAVMIGLLLVPNAILARFLLNQPITRRFAIGSAIAIAGIGLLLLHEAREAPLSGHVLLGVVLALAAMLCASVSNVVQANKTGRALPMVSLLAWAMLYGMICNAVLGWVTAGPPVIPSSGAYWAGTAYLAIMGSVVTFPLYYNLIRQLGAGRAAYNGVAVIVIAMLISTFLEGYRWSFLAIAGASLATAGLIIALRARRPAT</sequence>
<keyword evidence="4 6" id="KW-1133">Transmembrane helix</keyword>
<evidence type="ECO:0000259" key="7">
    <source>
        <dbReference type="Pfam" id="PF00892"/>
    </source>
</evidence>